<dbReference type="Gene3D" id="2.40.40.10">
    <property type="entry name" value="RlpA-like domain"/>
    <property type="match status" value="1"/>
</dbReference>
<dbReference type="KEGG" id="cre:CHLRE_03g177800v5"/>
<dbReference type="GeneID" id="5728825"/>
<evidence type="ECO:0000256" key="2">
    <source>
        <dbReference type="SAM" id="SignalP"/>
    </source>
</evidence>
<dbReference type="InterPro" id="IPR009009">
    <property type="entry name" value="RlpA-like_DPBB"/>
</dbReference>
<dbReference type="InterPro" id="IPR002963">
    <property type="entry name" value="Expansin"/>
</dbReference>
<keyword evidence="2" id="KW-0732">Signal</keyword>
<dbReference type="Proteomes" id="UP000006906">
    <property type="component" value="Chromosome 3"/>
</dbReference>
<feature type="region of interest" description="Disordered" evidence="1">
    <location>
        <begin position="169"/>
        <end position="220"/>
    </location>
</feature>
<proteinExistence type="predicted"/>
<feature type="signal peptide" evidence="2">
    <location>
        <begin position="1"/>
        <end position="27"/>
    </location>
</feature>
<evidence type="ECO:0000256" key="1">
    <source>
        <dbReference type="SAM" id="MobiDB-lite"/>
    </source>
</evidence>
<feature type="compositionally biased region" description="Low complexity" evidence="1">
    <location>
        <begin position="169"/>
        <end position="196"/>
    </location>
</feature>
<reference evidence="3 4" key="1">
    <citation type="journal article" date="2007" name="Science">
        <title>The Chlamydomonas genome reveals the evolution of key animal and plant functions.</title>
        <authorList>
            <person name="Merchant S.S."/>
            <person name="Prochnik S.E."/>
            <person name="Vallon O."/>
            <person name="Harris E.H."/>
            <person name="Karpowicz S.J."/>
            <person name="Witman G.B."/>
            <person name="Terry A."/>
            <person name="Salamov A."/>
            <person name="Fritz-Laylin L.K."/>
            <person name="Marechal-Drouard L."/>
            <person name="Marshall W.F."/>
            <person name="Qu L.H."/>
            <person name="Nelson D.R."/>
            <person name="Sanderfoot A.A."/>
            <person name="Spalding M.H."/>
            <person name="Kapitonov V.V."/>
            <person name="Ren Q."/>
            <person name="Ferris P."/>
            <person name="Lindquist E."/>
            <person name="Shapiro H."/>
            <person name="Lucas S.M."/>
            <person name="Grimwood J."/>
            <person name="Schmutz J."/>
            <person name="Cardol P."/>
            <person name="Cerutti H."/>
            <person name="Chanfreau G."/>
            <person name="Chen C.L."/>
            <person name="Cognat V."/>
            <person name="Croft M.T."/>
            <person name="Dent R."/>
            <person name="Dutcher S."/>
            <person name="Fernandez E."/>
            <person name="Fukuzawa H."/>
            <person name="Gonzalez-Ballester D."/>
            <person name="Gonzalez-Halphen D."/>
            <person name="Hallmann A."/>
            <person name="Hanikenne M."/>
            <person name="Hippler M."/>
            <person name="Inwood W."/>
            <person name="Jabbari K."/>
            <person name="Kalanon M."/>
            <person name="Kuras R."/>
            <person name="Lefebvre P.A."/>
            <person name="Lemaire S.D."/>
            <person name="Lobanov A.V."/>
            <person name="Lohr M."/>
            <person name="Manuell A."/>
            <person name="Meier I."/>
            <person name="Mets L."/>
            <person name="Mittag M."/>
            <person name="Mittelmeier T."/>
            <person name="Moroney J.V."/>
            <person name="Moseley J."/>
            <person name="Napoli C."/>
            <person name="Nedelcu A.M."/>
            <person name="Niyogi K."/>
            <person name="Novoselov S.V."/>
            <person name="Paulsen I.T."/>
            <person name="Pazour G."/>
            <person name="Purton S."/>
            <person name="Ral J.P."/>
            <person name="Riano-Pachon D.M."/>
            <person name="Riekhof W."/>
            <person name="Rymarquis L."/>
            <person name="Schroda M."/>
            <person name="Stern D."/>
            <person name="Umen J."/>
            <person name="Willows R."/>
            <person name="Wilson N."/>
            <person name="Zimmer S.L."/>
            <person name="Allmer J."/>
            <person name="Balk J."/>
            <person name="Bisova K."/>
            <person name="Chen C.J."/>
            <person name="Elias M."/>
            <person name="Gendler K."/>
            <person name="Hauser C."/>
            <person name="Lamb M.R."/>
            <person name="Ledford H."/>
            <person name="Long J.C."/>
            <person name="Minagawa J."/>
            <person name="Page M.D."/>
            <person name="Pan J."/>
            <person name="Pootakham W."/>
            <person name="Roje S."/>
            <person name="Rose A."/>
            <person name="Stahlberg E."/>
            <person name="Terauchi A.M."/>
            <person name="Yang P."/>
            <person name="Ball S."/>
            <person name="Bowler C."/>
            <person name="Dieckmann C.L."/>
            <person name="Gladyshev V.N."/>
            <person name="Green P."/>
            <person name="Jorgensen R."/>
            <person name="Mayfield S."/>
            <person name="Mueller-Roeber B."/>
            <person name="Rajamani S."/>
            <person name="Sayre R.T."/>
            <person name="Brokstein P."/>
            <person name="Dubchak I."/>
            <person name="Goodstein D."/>
            <person name="Hornick L."/>
            <person name="Huang Y.W."/>
            <person name="Jhaveri J."/>
            <person name="Luo Y."/>
            <person name="Martinez D."/>
            <person name="Ngau W.C."/>
            <person name="Otillar B."/>
            <person name="Poliakov A."/>
            <person name="Porter A."/>
            <person name="Szajkowski L."/>
            <person name="Werner G."/>
            <person name="Zhou K."/>
            <person name="Grigoriev I.V."/>
            <person name="Rokhsar D.S."/>
            <person name="Grossman A.R."/>
        </authorList>
    </citation>
    <scope>NUCLEOTIDE SEQUENCE [LARGE SCALE GENOMIC DNA]</scope>
    <source>
        <strain evidence="4">CC-503</strain>
    </source>
</reference>
<dbReference type="FunCoup" id="A8IDR1">
    <property type="interactions" value="228"/>
</dbReference>
<dbReference type="Pfam" id="PF03330">
    <property type="entry name" value="DPBB_1"/>
    <property type="match status" value="1"/>
</dbReference>
<organism evidence="3 4">
    <name type="scientific">Chlamydomonas reinhardtii</name>
    <name type="common">Chlamydomonas smithii</name>
    <dbReference type="NCBI Taxonomy" id="3055"/>
    <lineage>
        <taxon>Eukaryota</taxon>
        <taxon>Viridiplantae</taxon>
        <taxon>Chlorophyta</taxon>
        <taxon>core chlorophytes</taxon>
        <taxon>Chlorophyceae</taxon>
        <taxon>CS clade</taxon>
        <taxon>Chlamydomonadales</taxon>
        <taxon>Chlamydomonadaceae</taxon>
        <taxon>Chlamydomonas</taxon>
    </lineage>
</organism>
<accession>A8IDR1</accession>
<dbReference type="STRING" id="3055.A8IDR1"/>
<dbReference type="HOGENOM" id="CLU_1257666_0_0_1"/>
<dbReference type="CDD" id="cd22271">
    <property type="entry name" value="DPBB_EXP_N-like"/>
    <property type="match status" value="1"/>
</dbReference>
<dbReference type="PaxDb" id="3055-EDP05945"/>
<dbReference type="RefSeq" id="XP_001703263.1">
    <property type="nucleotide sequence ID" value="XM_001703211.2"/>
</dbReference>
<keyword evidence="4" id="KW-1185">Reference proteome</keyword>
<sequence length="220" mass="23492">MTSRILRLASVAAVLALASLGAASADAGWIPARSTWFDIGPDLSTANCHYSWTPTGRNVGAFSDQMDGFSSSCGKCYEVKCRNSQITDGYGQSMDRSNACFDESKSVIITIADACPCRYPNNEYSNQRWCCGDMNHVDLSREAFEQIADLGLGVIGLYMREVDCGAAASTGSGTPTPTSQYSSGSSQGVPQQSAGSNDPSWGGWGSWTPKKGGRWGRHRV</sequence>
<protein>
    <submittedName>
        <fullName evidence="3">Uncharacterized protein</fullName>
    </submittedName>
</protein>
<dbReference type="SUPFAM" id="SSF50685">
    <property type="entry name" value="Barwin-like endoglucanases"/>
    <property type="match status" value="1"/>
</dbReference>
<dbReference type="InParanoid" id="A8IDR1"/>
<gene>
    <name evidence="3" type="ORF">CHLRE_03g177800v5</name>
</gene>
<dbReference type="SMART" id="SM00837">
    <property type="entry name" value="DPBB_1"/>
    <property type="match status" value="1"/>
</dbReference>
<dbReference type="PANTHER" id="PTHR31867">
    <property type="entry name" value="EXPANSIN-A15"/>
    <property type="match status" value="1"/>
</dbReference>
<dbReference type="PROSITE" id="PS50842">
    <property type="entry name" value="EXPANSIN_EG45"/>
    <property type="match status" value="1"/>
</dbReference>
<dbReference type="EMBL" id="CM008964">
    <property type="protein sequence ID" value="PNW85247.1"/>
    <property type="molecule type" value="Genomic_DNA"/>
</dbReference>
<evidence type="ECO:0000313" key="3">
    <source>
        <dbReference type="EMBL" id="PNW85247.1"/>
    </source>
</evidence>
<dbReference type="InterPro" id="IPR007112">
    <property type="entry name" value="Expansin/allergen_DPBB_dom"/>
</dbReference>
<dbReference type="GO" id="GO:0009664">
    <property type="term" value="P:plant-type cell wall organization"/>
    <property type="evidence" value="ECO:0007669"/>
    <property type="project" value="InterPro"/>
</dbReference>
<evidence type="ECO:0000313" key="4">
    <source>
        <dbReference type="Proteomes" id="UP000006906"/>
    </source>
</evidence>
<dbReference type="AlphaFoldDB" id="A8IDR1"/>
<feature type="compositionally biased region" description="Basic residues" evidence="1">
    <location>
        <begin position="211"/>
        <end position="220"/>
    </location>
</feature>
<dbReference type="Gramene" id="PNW85247">
    <property type="protein sequence ID" value="PNW85247"/>
    <property type="gene ID" value="CHLRE_03g177800v5"/>
</dbReference>
<dbReference type="InterPro" id="IPR036908">
    <property type="entry name" value="RlpA-like_sf"/>
</dbReference>
<name>A8IDR1_CHLRE</name>
<dbReference type="OrthoDB" id="5823761at2759"/>
<feature type="chain" id="PRO_5014297464" evidence="2">
    <location>
        <begin position="28"/>
        <end position="220"/>
    </location>
</feature>